<proteinExistence type="predicted"/>
<dbReference type="EMBL" id="CM046396">
    <property type="protein sequence ID" value="KAI8538220.1"/>
    <property type="molecule type" value="Genomic_DNA"/>
</dbReference>
<dbReference type="Proteomes" id="UP001062846">
    <property type="component" value="Chromosome 9"/>
</dbReference>
<accession>A0ACC0MB83</accession>
<evidence type="ECO:0000313" key="1">
    <source>
        <dbReference type="EMBL" id="KAI8538220.1"/>
    </source>
</evidence>
<keyword evidence="2" id="KW-1185">Reference proteome</keyword>
<evidence type="ECO:0000313" key="2">
    <source>
        <dbReference type="Proteomes" id="UP001062846"/>
    </source>
</evidence>
<protein>
    <submittedName>
        <fullName evidence="1">Uncharacterized protein</fullName>
    </submittedName>
</protein>
<gene>
    <name evidence="1" type="ORF">RHMOL_Rhmol09G0085700</name>
</gene>
<reference evidence="1" key="1">
    <citation type="submission" date="2022-02" db="EMBL/GenBank/DDBJ databases">
        <title>Plant Genome Project.</title>
        <authorList>
            <person name="Zhang R.-G."/>
        </authorList>
    </citation>
    <scope>NUCLEOTIDE SEQUENCE</scope>
    <source>
        <strain evidence="1">AT1</strain>
    </source>
</reference>
<sequence length="75" mass="8159">MVRVLSGSDGVVGIGSPRGCHWATRYSPNGMVQLLRQFGFNGFGFLYHEWPVVDVNGEIWGGGCSVYGGRRQLLG</sequence>
<comment type="caution">
    <text evidence="1">The sequence shown here is derived from an EMBL/GenBank/DDBJ whole genome shotgun (WGS) entry which is preliminary data.</text>
</comment>
<organism evidence="1 2">
    <name type="scientific">Rhododendron molle</name>
    <name type="common">Chinese azalea</name>
    <name type="synonym">Azalea mollis</name>
    <dbReference type="NCBI Taxonomy" id="49168"/>
    <lineage>
        <taxon>Eukaryota</taxon>
        <taxon>Viridiplantae</taxon>
        <taxon>Streptophyta</taxon>
        <taxon>Embryophyta</taxon>
        <taxon>Tracheophyta</taxon>
        <taxon>Spermatophyta</taxon>
        <taxon>Magnoliopsida</taxon>
        <taxon>eudicotyledons</taxon>
        <taxon>Gunneridae</taxon>
        <taxon>Pentapetalae</taxon>
        <taxon>asterids</taxon>
        <taxon>Ericales</taxon>
        <taxon>Ericaceae</taxon>
        <taxon>Ericoideae</taxon>
        <taxon>Rhodoreae</taxon>
        <taxon>Rhododendron</taxon>
    </lineage>
</organism>
<name>A0ACC0MB83_RHOML</name>